<keyword evidence="6" id="KW-1185">Reference proteome</keyword>
<gene>
    <name evidence="5" type="ORF">JNE38_06405</name>
</gene>
<dbReference type="PRINTS" id="PR00033">
    <property type="entry name" value="HTHASNC"/>
</dbReference>
<evidence type="ECO:0000256" key="1">
    <source>
        <dbReference type="ARBA" id="ARBA00023015"/>
    </source>
</evidence>
<feature type="domain" description="HTH asnC-type" evidence="4">
    <location>
        <begin position="1"/>
        <end position="77"/>
    </location>
</feature>
<dbReference type="SMART" id="SM00344">
    <property type="entry name" value="HTH_ASNC"/>
    <property type="match status" value="1"/>
</dbReference>
<evidence type="ECO:0000313" key="6">
    <source>
        <dbReference type="Proteomes" id="UP000596248"/>
    </source>
</evidence>
<dbReference type="PROSITE" id="PS50956">
    <property type="entry name" value="HTH_ASNC_2"/>
    <property type="match status" value="1"/>
</dbReference>
<proteinExistence type="predicted"/>
<dbReference type="SUPFAM" id="SSF46785">
    <property type="entry name" value="Winged helix' DNA-binding domain"/>
    <property type="match status" value="1"/>
</dbReference>
<evidence type="ECO:0000256" key="2">
    <source>
        <dbReference type="ARBA" id="ARBA00023125"/>
    </source>
</evidence>
<dbReference type="InterPro" id="IPR019888">
    <property type="entry name" value="Tscrpt_reg_AsnC-like"/>
</dbReference>
<reference evidence="5 6" key="1">
    <citation type="submission" date="2021-01" db="EMBL/GenBank/DDBJ databases">
        <title>Identification of strong promoters based on the transcriptome of Brevibacillus choshinensis.</title>
        <authorList>
            <person name="Yao D."/>
            <person name="Zhang K."/>
            <person name="Wu J."/>
        </authorList>
    </citation>
    <scope>NUCLEOTIDE SEQUENCE [LARGE SCALE GENOMIC DNA]</scope>
    <source>
        <strain evidence="5 6">HPD31-SP3</strain>
    </source>
</reference>
<keyword evidence="2" id="KW-0238">DNA-binding</keyword>
<name>A0ABX7FRI0_BRECH</name>
<dbReference type="PANTHER" id="PTHR30154">
    <property type="entry name" value="LEUCINE-RESPONSIVE REGULATORY PROTEIN"/>
    <property type="match status" value="1"/>
</dbReference>
<dbReference type="PANTHER" id="PTHR30154:SF53">
    <property type="entry name" value="HTH-TYPE TRANSCRIPTIONAL REGULATOR LRPC"/>
    <property type="match status" value="1"/>
</dbReference>
<dbReference type="EMBL" id="CP069127">
    <property type="protein sequence ID" value="QRG68777.1"/>
    <property type="molecule type" value="Genomic_DNA"/>
</dbReference>
<dbReference type="Proteomes" id="UP000596248">
    <property type="component" value="Chromosome"/>
</dbReference>
<dbReference type="Pfam" id="PF01037">
    <property type="entry name" value="AsnC_trans_reg"/>
    <property type="match status" value="1"/>
</dbReference>
<dbReference type="CDD" id="cd00090">
    <property type="entry name" value="HTH_ARSR"/>
    <property type="match status" value="1"/>
</dbReference>
<dbReference type="SUPFAM" id="SSF54909">
    <property type="entry name" value="Dimeric alpha+beta barrel"/>
    <property type="match status" value="1"/>
</dbReference>
<dbReference type="Pfam" id="PF13412">
    <property type="entry name" value="HTH_24"/>
    <property type="match status" value="1"/>
</dbReference>
<accession>A0ABX7FRI0</accession>
<organism evidence="5 6">
    <name type="scientific">Brevibacillus choshinensis</name>
    <dbReference type="NCBI Taxonomy" id="54911"/>
    <lineage>
        <taxon>Bacteria</taxon>
        <taxon>Bacillati</taxon>
        <taxon>Bacillota</taxon>
        <taxon>Bacilli</taxon>
        <taxon>Bacillales</taxon>
        <taxon>Paenibacillaceae</taxon>
        <taxon>Brevibacillus</taxon>
    </lineage>
</organism>
<dbReference type="InterPro" id="IPR019887">
    <property type="entry name" value="Tscrpt_reg_AsnC/Lrp_C"/>
</dbReference>
<evidence type="ECO:0000313" key="5">
    <source>
        <dbReference type="EMBL" id="QRG68777.1"/>
    </source>
</evidence>
<dbReference type="InterPro" id="IPR000485">
    <property type="entry name" value="AsnC-type_HTH_dom"/>
</dbReference>
<dbReference type="InterPro" id="IPR011991">
    <property type="entry name" value="ArsR-like_HTH"/>
</dbReference>
<keyword evidence="3" id="KW-0804">Transcription</keyword>
<protein>
    <submittedName>
        <fullName evidence="5">Lrp/AsnC family transcriptional regulator</fullName>
    </submittedName>
</protein>
<dbReference type="RefSeq" id="WP_203355775.1">
    <property type="nucleotide sequence ID" value="NZ_CP069127.1"/>
</dbReference>
<sequence>MDEVDLKIVELLEENGRLSHEEISKLLHISRPAVHQRVGKLERSGVIRGYRCIIDWRKLEQKFKVLIFVKARCQNFKEIARKIVELKVPNVKIVECQRLAGEWCMMLKVRVNSPEDLTNLIDEMVKHEEVLETSTTFILSTMYEDGWKEIESEGGISR</sequence>
<dbReference type="InterPro" id="IPR036388">
    <property type="entry name" value="WH-like_DNA-bd_sf"/>
</dbReference>
<dbReference type="Gene3D" id="3.30.70.920">
    <property type="match status" value="1"/>
</dbReference>
<dbReference type="InterPro" id="IPR036390">
    <property type="entry name" value="WH_DNA-bd_sf"/>
</dbReference>
<dbReference type="InterPro" id="IPR011008">
    <property type="entry name" value="Dimeric_a/b-barrel"/>
</dbReference>
<evidence type="ECO:0000259" key="4">
    <source>
        <dbReference type="PROSITE" id="PS50956"/>
    </source>
</evidence>
<evidence type="ECO:0000256" key="3">
    <source>
        <dbReference type="ARBA" id="ARBA00023163"/>
    </source>
</evidence>
<keyword evidence="1" id="KW-0805">Transcription regulation</keyword>
<dbReference type="Gene3D" id="1.10.10.10">
    <property type="entry name" value="Winged helix-like DNA-binding domain superfamily/Winged helix DNA-binding domain"/>
    <property type="match status" value="1"/>
</dbReference>